<comment type="subcellular location">
    <subcellularLocation>
        <location evidence="1">Membrane</location>
    </subcellularLocation>
</comment>
<dbReference type="EMBL" id="JACEFO010002486">
    <property type="protein sequence ID" value="KAF8657896.1"/>
    <property type="molecule type" value="Genomic_DNA"/>
</dbReference>
<evidence type="ECO:0008006" key="6">
    <source>
        <dbReference type="Google" id="ProtNLM"/>
    </source>
</evidence>
<evidence type="ECO:0000256" key="2">
    <source>
        <dbReference type="ARBA" id="ARBA00023136"/>
    </source>
</evidence>
<evidence type="ECO:0000313" key="5">
    <source>
        <dbReference type="Proteomes" id="UP000636709"/>
    </source>
</evidence>
<evidence type="ECO:0000256" key="1">
    <source>
        <dbReference type="ARBA" id="ARBA00004370"/>
    </source>
</evidence>
<keyword evidence="2 3" id="KW-0472">Membrane</keyword>
<comment type="caution">
    <text evidence="4">The sequence shown here is derived from an EMBL/GenBank/DDBJ whole genome shotgun (WGS) entry which is preliminary data.</text>
</comment>
<dbReference type="AlphaFoldDB" id="A0A835AAJ4"/>
<keyword evidence="3" id="KW-1133">Transmembrane helix</keyword>
<dbReference type="Proteomes" id="UP000636709">
    <property type="component" value="Unassembled WGS sequence"/>
</dbReference>
<dbReference type="OrthoDB" id="1889094at2759"/>
<accession>A0A835AAJ4</accession>
<dbReference type="GO" id="GO:0009506">
    <property type="term" value="C:plasmodesma"/>
    <property type="evidence" value="ECO:0007669"/>
    <property type="project" value="TreeGrafter"/>
</dbReference>
<keyword evidence="3" id="KW-0812">Transmembrane</keyword>
<gene>
    <name evidence="4" type="ORF">HU200_059706</name>
</gene>
<reference evidence="4" key="1">
    <citation type="submission" date="2020-07" db="EMBL/GenBank/DDBJ databases">
        <title>Genome sequence and genetic diversity analysis of an under-domesticated orphan crop, white fonio (Digitaria exilis).</title>
        <authorList>
            <person name="Bennetzen J.L."/>
            <person name="Chen S."/>
            <person name="Ma X."/>
            <person name="Wang X."/>
            <person name="Yssel A.E.J."/>
            <person name="Chaluvadi S.R."/>
            <person name="Johnson M."/>
            <person name="Gangashetty P."/>
            <person name="Hamidou F."/>
            <person name="Sanogo M.D."/>
            <person name="Zwaenepoel A."/>
            <person name="Wallace J."/>
            <person name="Van De Peer Y."/>
            <person name="Van Deynze A."/>
        </authorList>
    </citation>
    <scope>NUCLEOTIDE SEQUENCE</scope>
    <source>
        <tissue evidence="4">Leaves</tissue>
    </source>
</reference>
<dbReference type="PANTHER" id="PTHR31415:SF16">
    <property type="entry name" value="HARPIN-INDUCED PROTEIN 1 CONTAINING PROTEIN"/>
    <property type="match status" value="1"/>
</dbReference>
<name>A0A835AAJ4_9POAL</name>
<keyword evidence="5" id="KW-1185">Reference proteome</keyword>
<evidence type="ECO:0000256" key="3">
    <source>
        <dbReference type="SAM" id="Phobius"/>
    </source>
</evidence>
<sequence length="318" mass="34197">MLQIRAAVDSATLSRLTVPNKYNDSYHLAVKLSLYNDDPTTTSVVDAELIRFCATAVTGTTSDTSAPEFFFRQQGSSMTSTAEVTLVFDYGRRGDVAADELVKKEMAKSSGRRDGEVGVGAGRAHARGCIGSLIGVAFIVLIYWAIFQPHHIRATVESATLTNLTVVSSNAAAVSYNLTVTLSFYNPSLRVNIYYDAMAAELRFRDAVLGPAANSTSPSSEFLQRRKTSDDVRLQFGYGGGVAVAGDVAGELEKEIKAGGPVGLELDVDLRVRYVLRVFKVRQKPRVWCQLSIPVKTEGPGPGVGGAVAPGDRCTVKY</sequence>
<dbReference type="InterPro" id="IPR044839">
    <property type="entry name" value="NDR1-like"/>
</dbReference>
<dbReference type="PANTHER" id="PTHR31415">
    <property type="entry name" value="OS05G0367900 PROTEIN"/>
    <property type="match status" value="1"/>
</dbReference>
<evidence type="ECO:0000313" key="4">
    <source>
        <dbReference type="EMBL" id="KAF8657896.1"/>
    </source>
</evidence>
<dbReference type="GO" id="GO:0098542">
    <property type="term" value="P:defense response to other organism"/>
    <property type="evidence" value="ECO:0007669"/>
    <property type="project" value="InterPro"/>
</dbReference>
<feature type="transmembrane region" description="Helical" evidence="3">
    <location>
        <begin position="129"/>
        <end position="147"/>
    </location>
</feature>
<protein>
    <recommendedName>
        <fullName evidence="6">Late embryogenesis abundant protein LEA-2 subgroup domain-containing protein</fullName>
    </recommendedName>
</protein>
<organism evidence="4 5">
    <name type="scientific">Digitaria exilis</name>
    <dbReference type="NCBI Taxonomy" id="1010633"/>
    <lineage>
        <taxon>Eukaryota</taxon>
        <taxon>Viridiplantae</taxon>
        <taxon>Streptophyta</taxon>
        <taxon>Embryophyta</taxon>
        <taxon>Tracheophyta</taxon>
        <taxon>Spermatophyta</taxon>
        <taxon>Magnoliopsida</taxon>
        <taxon>Liliopsida</taxon>
        <taxon>Poales</taxon>
        <taxon>Poaceae</taxon>
        <taxon>PACMAD clade</taxon>
        <taxon>Panicoideae</taxon>
        <taxon>Panicodae</taxon>
        <taxon>Paniceae</taxon>
        <taxon>Anthephorinae</taxon>
        <taxon>Digitaria</taxon>
    </lineage>
</organism>
<proteinExistence type="predicted"/>
<dbReference type="GO" id="GO:0005886">
    <property type="term" value="C:plasma membrane"/>
    <property type="evidence" value="ECO:0007669"/>
    <property type="project" value="TreeGrafter"/>
</dbReference>